<comment type="caution">
    <text evidence="3">The sequence shown here is derived from an EMBL/GenBank/DDBJ whole genome shotgun (WGS) entry which is preliminary data.</text>
</comment>
<dbReference type="SMART" id="SM00751">
    <property type="entry name" value="BSD"/>
    <property type="match status" value="1"/>
</dbReference>
<dbReference type="Proteomes" id="UP000605846">
    <property type="component" value="Unassembled WGS sequence"/>
</dbReference>
<proteinExistence type="predicted"/>
<feature type="region of interest" description="Disordered" evidence="1">
    <location>
        <begin position="74"/>
        <end position="111"/>
    </location>
</feature>
<feature type="compositionally biased region" description="Basic and acidic residues" evidence="1">
    <location>
        <begin position="74"/>
        <end position="96"/>
    </location>
</feature>
<organism evidence="3 4">
    <name type="scientific">Apophysomyces ossiformis</name>
    <dbReference type="NCBI Taxonomy" id="679940"/>
    <lineage>
        <taxon>Eukaryota</taxon>
        <taxon>Fungi</taxon>
        <taxon>Fungi incertae sedis</taxon>
        <taxon>Mucoromycota</taxon>
        <taxon>Mucoromycotina</taxon>
        <taxon>Mucoromycetes</taxon>
        <taxon>Mucorales</taxon>
        <taxon>Mucorineae</taxon>
        <taxon>Mucoraceae</taxon>
        <taxon>Apophysomyces</taxon>
    </lineage>
</organism>
<reference evidence="3" key="1">
    <citation type="submission" date="2020-01" db="EMBL/GenBank/DDBJ databases">
        <title>Genome Sequencing of Three Apophysomyces-Like Fungal Strains Confirms a Novel Fungal Genus in the Mucoromycota with divergent Burkholderia-like Endosymbiotic Bacteria.</title>
        <authorList>
            <person name="Stajich J.E."/>
            <person name="Macias A.M."/>
            <person name="Carter-House D."/>
            <person name="Lovett B."/>
            <person name="Kasson L.R."/>
            <person name="Berry K."/>
            <person name="Grigoriev I."/>
            <person name="Chang Y."/>
            <person name="Spatafora J."/>
            <person name="Kasson M.T."/>
        </authorList>
    </citation>
    <scope>NUCLEOTIDE SEQUENCE</scope>
    <source>
        <strain evidence="3">NRRL A-21654</strain>
    </source>
</reference>
<dbReference type="PANTHER" id="PTHR16019">
    <property type="entry name" value="SYNAPSE-ASSOCIATED PROTEIN"/>
    <property type="match status" value="1"/>
</dbReference>
<dbReference type="PROSITE" id="PS50858">
    <property type="entry name" value="BSD"/>
    <property type="match status" value="1"/>
</dbReference>
<dbReference type="AlphaFoldDB" id="A0A8H7BWC4"/>
<sequence>MDDMYQYTAAAVNSNTPSNAAVDEENDVILKAFNSFGWGQRFNSLMDTVKKQSEAIVEVTKKDLQEFAQVIREDVTPREAKEPKGKERALPEEERSNTAASSNDGNATSSSLSLSSLRQSLSKINTSQLGSLSQIINDAPAQLTSIKLPDNINLGQLRQEMTQGTRFAEQYMQKFGTDIIQVLSKTITVLEPESDEEQITTKGPTSQRVFASRKDALLSKMRLDSDTYLVDPISKIQDEREIKVLETFNAGFKVQDYTDEIARLLEELSELREMMDSLVPVEVSYATFWQRYFYHAWKIEQDEQKRQLIVKGAEADEEETNFKWDSDDEDADRTTTPAEEQSVTPKPKIDGKGSDTDFSNISEAASTEASLISPPLKSQADGEDWVKAENADKKKKEAEVTEESDSDWE</sequence>
<dbReference type="Gene3D" id="1.10.3970.10">
    <property type="entry name" value="BSD domain"/>
    <property type="match status" value="1"/>
</dbReference>
<feature type="domain" description="BSD" evidence="2">
    <location>
        <begin position="248"/>
        <end position="300"/>
    </location>
</feature>
<evidence type="ECO:0000256" key="1">
    <source>
        <dbReference type="SAM" id="MobiDB-lite"/>
    </source>
</evidence>
<keyword evidence="4" id="KW-1185">Reference proteome</keyword>
<dbReference type="OrthoDB" id="73788at2759"/>
<feature type="compositionally biased region" description="Polar residues" evidence="1">
    <location>
        <begin position="334"/>
        <end position="344"/>
    </location>
</feature>
<dbReference type="SUPFAM" id="SSF140383">
    <property type="entry name" value="BSD domain-like"/>
    <property type="match status" value="1"/>
</dbReference>
<gene>
    <name evidence="3" type="ORF">EC973_000038</name>
</gene>
<protein>
    <recommendedName>
        <fullName evidence="2">BSD domain-containing protein</fullName>
    </recommendedName>
</protein>
<dbReference type="GO" id="GO:0005737">
    <property type="term" value="C:cytoplasm"/>
    <property type="evidence" value="ECO:0007669"/>
    <property type="project" value="TreeGrafter"/>
</dbReference>
<evidence type="ECO:0000259" key="2">
    <source>
        <dbReference type="PROSITE" id="PS50858"/>
    </source>
</evidence>
<dbReference type="InterPro" id="IPR005607">
    <property type="entry name" value="BSD_dom"/>
</dbReference>
<feature type="region of interest" description="Disordered" evidence="1">
    <location>
        <begin position="316"/>
        <end position="409"/>
    </location>
</feature>
<dbReference type="PANTHER" id="PTHR16019:SF5">
    <property type="entry name" value="BSD DOMAIN-CONTAINING PROTEIN 1"/>
    <property type="match status" value="1"/>
</dbReference>
<dbReference type="InterPro" id="IPR035925">
    <property type="entry name" value="BSD_dom_sf"/>
</dbReference>
<feature type="compositionally biased region" description="Acidic residues" evidence="1">
    <location>
        <begin position="400"/>
        <end position="409"/>
    </location>
</feature>
<feature type="compositionally biased region" description="Basic and acidic residues" evidence="1">
    <location>
        <begin position="384"/>
        <end position="399"/>
    </location>
</feature>
<dbReference type="EMBL" id="JABAYA010000001">
    <property type="protein sequence ID" value="KAF7732766.1"/>
    <property type="molecule type" value="Genomic_DNA"/>
</dbReference>
<accession>A0A8H7BWC4</accession>
<dbReference type="Pfam" id="PF03909">
    <property type="entry name" value="BSD"/>
    <property type="match status" value="1"/>
</dbReference>
<feature type="compositionally biased region" description="Polar residues" evidence="1">
    <location>
        <begin position="356"/>
        <end position="370"/>
    </location>
</feature>
<name>A0A8H7BWC4_9FUNG</name>
<feature type="compositionally biased region" description="Polar residues" evidence="1">
    <location>
        <begin position="97"/>
        <end position="108"/>
    </location>
</feature>
<dbReference type="InterPro" id="IPR051494">
    <property type="entry name" value="BSD_domain-containing"/>
</dbReference>
<evidence type="ECO:0000313" key="4">
    <source>
        <dbReference type="Proteomes" id="UP000605846"/>
    </source>
</evidence>
<evidence type="ECO:0000313" key="3">
    <source>
        <dbReference type="EMBL" id="KAF7732766.1"/>
    </source>
</evidence>